<reference evidence="3 4" key="1">
    <citation type="submission" date="2018-05" db="EMBL/GenBank/DDBJ databases">
        <title>Complete genome sequence of Flagellimonas aquimarina ECD12 isolated from seaweed Ecklonia cava.</title>
        <authorList>
            <person name="Choi S."/>
            <person name="Seong C."/>
        </authorList>
    </citation>
    <scope>NUCLEOTIDE SEQUENCE [LARGE SCALE GENOMIC DNA]</scope>
    <source>
        <strain evidence="3 4">ECD12</strain>
    </source>
</reference>
<feature type="transmembrane region" description="Helical" evidence="1">
    <location>
        <begin position="84"/>
        <end position="102"/>
    </location>
</feature>
<feature type="transmembrane region" description="Helical" evidence="1">
    <location>
        <begin position="122"/>
        <end position="154"/>
    </location>
</feature>
<keyword evidence="3" id="KW-0808">Transferase</keyword>
<protein>
    <submittedName>
        <fullName evidence="3">Prolipoprotein diacylglyceryl transferase</fullName>
    </submittedName>
</protein>
<dbReference type="Proteomes" id="UP000245762">
    <property type="component" value="Unassembled WGS sequence"/>
</dbReference>
<evidence type="ECO:0000313" key="3">
    <source>
        <dbReference type="EMBL" id="PWL39014.1"/>
    </source>
</evidence>
<sequence>MEKLKNRWDITENWHLFFPFFGILLVLLTAYTIARRILHLLDLNNTMLEWIFTLGAGFAIYYLLLRFFLWCFKKLANKWPVEQRWEMIAIFIVFAVTGSISGKLAGPLTELIGLKQDTVSGWIFWTARILLIFPIYQILLVFFGWLFGQFRFFWNFEKKMLKRMGLGFLFN</sequence>
<dbReference type="InterPro" id="IPR046714">
    <property type="entry name" value="DUF6787"/>
</dbReference>
<name>A0A316KYS8_9FLAO</name>
<keyword evidence="1" id="KW-1133">Transmembrane helix</keyword>
<feature type="transmembrane region" description="Helical" evidence="1">
    <location>
        <begin position="50"/>
        <end position="72"/>
    </location>
</feature>
<gene>
    <name evidence="3" type="ORF">DKG77_12370</name>
</gene>
<feature type="domain" description="DUF6787" evidence="2">
    <location>
        <begin position="90"/>
        <end position="168"/>
    </location>
</feature>
<keyword evidence="4" id="KW-1185">Reference proteome</keyword>
<dbReference type="GO" id="GO:0016740">
    <property type="term" value="F:transferase activity"/>
    <property type="evidence" value="ECO:0007669"/>
    <property type="project" value="UniProtKB-KW"/>
</dbReference>
<dbReference type="RefSeq" id="WP_109663389.1">
    <property type="nucleotide sequence ID" value="NZ_QGEG01000002.1"/>
</dbReference>
<dbReference type="OrthoDB" id="1151370at2"/>
<dbReference type="EMBL" id="QGEG01000002">
    <property type="protein sequence ID" value="PWL39014.1"/>
    <property type="molecule type" value="Genomic_DNA"/>
</dbReference>
<comment type="caution">
    <text evidence="3">The sequence shown here is derived from an EMBL/GenBank/DDBJ whole genome shotgun (WGS) entry which is preliminary data.</text>
</comment>
<accession>A0A316KYS8</accession>
<keyword evidence="3" id="KW-0449">Lipoprotein</keyword>
<keyword evidence="1" id="KW-0812">Transmembrane</keyword>
<feature type="transmembrane region" description="Helical" evidence="1">
    <location>
        <begin position="16"/>
        <end position="38"/>
    </location>
</feature>
<keyword evidence="1" id="KW-0472">Membrane</keyword>
<dbReference type="AlphaFoldDB" id="A0A316KYS8"/>
<dbReference type="Pfam" id="PF20584">
    <property type="entry name" value="DUF6787"/>
    <property type="match status" value="1"/>
</dbReference>
<evidence type="ECO:0000313" key="4">
    <source>
        <dbReference type="Proteomes" id="UP000245762"/>
    </source>
</evidence>
<proteinExistence type="predicted"/>
<organism evidence="3 4">
    <name type="scientific">Flagellimonas aquimarina</name>
    <dbReference type="NCBI Taxonomy" id="2201895"/>
    <lineage>
        <taxon>Bacteria</taxon>
        <taxon>Pseudomonadati</taxon>
        <taxon>Bacteroidota</taxon>
        <taxon>Flavobacteriia</taxon>
        <taxon>Flavobacteriales</taxon>
        <taxon>Flavobacteriaceae</taxon>
        <taxon>Flagellimonas</taxon>
    </lineage>
</organism>
<evidence type="ECO:0000256" key="1">
    <source>
        <dbReference type="SAM" id="Phobius"/>
    </source>
</evidence>
<evidence type="ECO:0000259" key="2">
    <source>
        <dbReference type="Pfam" id="PF20584"/>
    </source>
</evidence>